<dbReference type="EMBL" id="JAUBDI010000023">
    <property type="protein sequence ID" value="MDW0114845.1"/>
    <property type="molecule type" value="Genomic_DNA"/>
</dbReference>
<name>A0ABU4GCY7_9BACL</name>
<protein>
    <submittedName>
        <fullName evidence="1">Uncharacterized protein</fullName>
    </submittedName>
</protein>
<evidence type="ECO:0000313" key="1">
    <source>
        <dbReference type="EMBL" id="MDW0114845.1"/>
    </source>
</evidence>
<sequence>MVVRIVKVNNRSSKVNDRIEKVIDSSEKMIDRNLKVIDRTLEEVRMLHFWPATNDLYKSPKTNCKTDVMER</sequence>
<accession>A0ABU4GCY7</accession>
<comment type="caution">
    <text evidence="1">The sequence shown here is derived from an EMBL/GenBank/DDBJ whole genome shotgun (WGS) entry which is preliminary data.</text>
</comment>
<reference evidence="1 2" key="1">
    <citation type="submission" date="2023-06" db="EMBL/GenBank/DDBJ databases">
        <title>Sporosarcina sp. nov., isolated from Korean traditional fermented seafood 'Jeotgal'.</title>
        <authorList>
            <person name="Yang A.I."/>
            <person name="Shin N.-R."/>
        </authorList>
    </citation>
    <scope>NUCLEOTIDE SEQUENCE [LARGE SCALE GENOMIC DNA]</scope>
    <source>
        <strain evidence="1 2">KCTC13119</strain>
    </source>
</reference>
<evidence type="ECO:0000313" key="2">
    <source>
        <dbReference type="Proteomes" id="UP001282284"/>
    </source>
</evidence>
<organism evidence="1 2">
    <name type="scientific">Sporosarcina saromensis</name>
    <dbReference type="NCBI Taxonomy" id="359365"/>
    <lineage>
        <taxon>Bacteria</taxon>
        <taxon>Bacillati</taxon>
        <taxon>Bacillota</taxon>
        <taxon>Bacilli</taxon>
        <taxon>Bacillales</taxon>
        <taxon>Caryophanaceae</taxon>
        <taxon>Sporosarcina</taxon>
    </lineage>
</organism>
<proteinExistence type="predicted"/>
<keyword evidence="2" id="KW-1185">Reference proteome</keyword>
<gene>
    <name evidence="1" type="ORF">QT711_16740</name>
</gene>
<dbReference type="RefSeq" id="WP_317946182.1">
    <property type="nucleotide sequence ID" value="NZ_JAUBDI010000023.1"/>
</dbReference>
<dbReference type="Proteomes" id="UP001282284">
    <property type="component" value="Unassembled WGS sequence"/>
</dbReference>